<reference evidence="3" key="1">
    <citation type="submission" date="2023-07" db="EMBL/GenBank/DDBJ databases">
        <title>30 novel species of actinomycetes from the DSMZ collection.</title>
        <authorList>
            <person name="Nouioui I."/>
        </authorList>
    </citation>
    <scope>NUCLEOTIDE SEQUENCE [LARGE SCALE GENOMIC DNA]</scope>
    <source>
        <strain evidence="3">DSM 41635</strain>
    </source>
</reference>
<accession>A0ABU2QDA2</accession>
<dbReference type="EMBL" id="JAVRFB010000005">
    <property type="protein sequence ID" value="MDT0402001.1"/>
    <property type="molecule type" value="Genomic_DNA"/>
</dbReference>
<feature type="compositionally biased region" description="Basic residues" evidence="1">
    <location>
        <begin position="12"/>
        <end position="26"/>
    </location>
</feature>
<evidence type="ECO:0000313" key="2">
    <source>
        <dbReference type="EMBL" id="MDT0402001.1"/>
    </source>
</evidence>
<evidence type="ECO:0000256" key="1">
    <source>
        <dbReference type="SAM" id="MobiDB-lite"/>
    </source>
</evidence>
<dbReference type="Proteomes" id="UP001180503">
    <property type="component" value="Unassembled WGS sequence"/>
</dbReference>
<feature type="compositionally biased region" description="Basic and acidic residues" evidence="1">
    <location>
        <begin position="55"/>
        <end position="69"/>
    </location>
</feature>
<dbReference type="RefSeq" id="WP_311709717.1">
    <property type="nucleotide sequence ID" value="NZ_JAVRFB010000005.1"/>
</dbReference>
<sequence length="229" mass="24863">MAEKKKTTASRGKAKIHKNQRPHRPCPHCGQIQPGHSHVDAPHKPGGLQRRRDKRERGQDVPETREPKDAAQPLAPVDAPEPLEPIDAKTIIQGVVERIPAALESVTADGDAAPATGLNVAVRKAVLDEFRTRAQFAGRLAEIDALLWTQPDHGGDLVTGTLEDHLRQLRLSRLTEPEESDRFVVTEGEGDGFEVLRPAYVDELTGKVVLAGHLRRIPADDGGAAGEEA</sequence>
<feature type="region of interest" description="Disordered" evidence="1">
    <location>
        <begin position="1"/>
        <end position="82"/>
    </location>
</feature>
<gene>
    <name evidence="2" type="ORF">RM528_09035</name>
</gene>
<evidence type="ECO:0000313" key="3">
    <source>
        <dbReference type="Proteomes" id="UP001180503"/>
    </source>
</evidence>
<proteinExistence type="predicted"/>
<name>A0ABU2QDA2_9ACTN</name>
<comment type="caution">
    <text evidence="2">The sequence shown here is derived from an EMBL/GenBank/DDBJ whole genome shotgun (WGS) entry which is preliminary data.</text>
</comment>
<protein>
    <submittedName>
        <fullName evidence="2">Uncharacterized protein</fullName>
    </submittedName>
</protein>
<organism evidence="2 3">
    <name type="scientific">Streptomyces edwardsiae</name>
    <dbReference type="NCBI Taxonomy" id="3075527"/>
    <lineage>
        <taxon>Bacteria</taxon>
        <taxon>Bacillati</taxon>
        <taxon>Actinomycetota</taxon>
        <taxon>Actinomycetes</taxon>
        <taxon>Kitasatosporales</taxon>
        <taxon>Streptomycetaceae</taxon>
        <taxon>Streptomyces</taxon>
    </lineage>
</organism>